<dbReference type="NCBIfam" id="NF040819">
    <property type="entry name" value="helicase_HerA"/>
    <property type="match status" value="1"/>
</dbReference>
<dbReference type="Proteomes" id="UP000070587">
    <property type="component" value="Chromosome"/>
</dbReference>
<keyword evidence="3" id="KW-0378">Hydrolase</keyword>
<evidence type="ECO:0000256" key="3">
    <source>
        <dbReference type="ARBA" id="ARBA00022801"/>
    </source>
</evidence>
<dbReference type="KEGG" id="pyc:TQ32_05885"/>
<accession>A0A127B9S3</accession>
<evidence type="ECO:0000256" key="1">
    <source>
        <dbReference type="ARBA" id="ARBA00007816"/>
    </source>
</evidence>
<dbReference type="InterPro" id="IPR033186">
    <property type="entry name" value="HerA_C"/>
</dbReference>
<dbReference type="Pfam" id="PF09378">
    <property type="entry name" value="HAS-barrel"/>
    <property type="match status" value="1"/>
</dbReference>
<keyword evidence="6" id="KW-0238">DNA-binding</keyword>
<keyword evidence="7" id="KW-0413">Isomerase</keyword>
<dbReference type="Pfam" id="PF01935">
    <property type="entry name" value="DUF87"/>
    <property type="match status" value="1"/>
</dbReference>
<reference evidence="14 15" key="2">
    <citation type="journal article" date="2016" name="Int. J. Syst. Evol. Microbiol.">
        <title>Pyrococcus kukulkanii sp. nov., a hyperthermophilic, piezophilic archaeon isolated from a deep-sea hydrothermal vent.</title>
        <authorList>
            <person name="Callac N."/>
            <person name="Oger P."/>
            <person name="Lesongeur F."/>
            <person name="Rattray J.E."/>
            <person name="Vannier P."/>
            <person name="Michoud G."/>
            <person name="Beauverger M."/>
            <person name="Gayet N."/>
            <person name="Rouxel O."/>
            <person name="Jebbar M."/>
            <person name="Godfroy A."/>
        </authorList>
    </citation>
    <scope>NUCLEOTIDE SEQUENCE [LARGE SCALE GENOMIC DNA]</scope>
    <source>
        <strain evidence="14 15">NCB100</strain>
    </source>
</reference>
<dbReference type="InterPro" id="IPR027417">
    <property type="entry name" value="P-loop_NTPase"/>
</dbReference>
<dbReference type="Pfam" id="PF05872">
    <property type="entry name" value="HerA_C"/>
    <property type="match status" value="1"/>
</dbReference>
<dbReference type="PANTHER" id="PTHR42957:SF1">
    <property type="entry name" value="HELICASE MJ1565-RELATED"/>
    <property type="match status" value="1"/>
</dbReference>
<proteinExistence type="inferred from homology"/>
<feature type="domain" description="Helicase HerA barrel" evidence="13">
    <location>
        <begin position="8"/>
        <end position="98"/>
    </location>
</feature>
<feature type="domain" description="Helicase HerA-like C-terminal" evidence="12">
    <location>
        <begin position="403"/>
        <end position="497"/>
    </location>
</feature>
<dbReference type="InterPro" id="IPR008571">
    <property type="entry name" value="HerA-like"/>
</dbReference>
<gene>
    <name evidence="14" type="ORF">TQ32_05885</name>
</gene>
<keyword evidence="5" id="KW-0067">ATP-binding</keyword>
<evidence type="ECO:0000256" key="4">
    <source>
        <dbReference type="ARBA" id="ARBA00022806"/>
    </source>
</evidence>
<evidence type="ECO:0000256" key="9">
    <source>
        <dbReference type="ARBA" id="ARBA00048954"/>
    </source>
</evidence>
<comment type="catalytic activity">
    <reaction evidence="9">
        <text>ATP + H2O = ADP + phosphate + H(+)</text>
        <dbReference type="Rhea" id="RHEA:13065"/>
        <dbReference type="ChEBI" id="CHEBI:15377"/>
        <dbReference type="ChEBI" id="CHEBI:15378"/>
        <dbReference type="ChEBI" id="CHEBI:30616"/>
        <dbReference type="ChEBI" id="CHEBI:43474"/>
        <dbReference type="ChEBI" id="CHEBI:456216"/>
        <dbReference type="EC" id="5.6.2.3"/>
    </reaction>
</comment>
<evidence type="ECO:0000256" key="5">
    <source>
        <dbReference type="ARBA" id="ARBA00022840"/>
    </source>
</evidence>
<organism evidence="14 15">
    <name type="scientific">Pyrococcus kukulkanii</name>
    <dbReference type="NCBI Taxonomy" id="1609559"/>
    <lineage>
        <taxon>Archaea</taxon>
        <taxon>Methanobacteriati</taxon>
        <taxon>Methanobacteriota</taxon>
        <taxon>Thermococci</taxon>
        <taxon>Thermococcales</taxon>
        <taxon>Thermococcaceae</taxon>
        <taxon>Pyrococcus</taxon>
    </lineage>
</organism>
<evidence type="ECO:0000256" key="10">
    <source>
        <dbReference type="ARBA" id="ARBA00048988"/>
    </source>
</evidence>
<evidence type="ECO:0000256" key="6">
    <source>
        <dbReference type="ARBA" id="ARBA00023125"/>
    </source>
</evidence>
<reference evidence="15" key="1">
    <citation type="submission" date="2015-02" db="EMBL/GenBank/DDBJ databases">
        <title>Pyrococcus kukulkanii sp. nov., a novel hyperthermophilic archaeon isolated from a deep-sea hydrothermal vent at the Guaymas Basin.</title>
        <authorList>
            <person name="Oger P.M."/>
            <person name="Callac N."/>
            <person name="Jebbar M."/>
            <person name="Godfroy A."/>
        </authorList>
    </citation>
    <scope>NUCLEOTIDE SEQUENCE [LARGE SCALE GENOMIC DNA]</scope>
    <source>
        <strain evidence="15">NCB100</strain>
    </source>
</reference>
<keyword evidence="2" id="KW-0547">Nucleotide-binding</keyword>
<protein>
    <submittedName>
        <fullName evidence="14">DNA helicase</fullName>
    </submittedName>
</protein>
<dbReference type="OrthoDB" id="107033at2157"/>
<evidence type="ECO:0000259" key="11">
    <source>
        <dbReference type="Pfam" id="PF01935"/>
    </source>
</evidence>
<comment type="catalytic activity">
    <reaction evidence="10">
        <text>ATP + H2O = ADP + phosphate + H(+)</text>
        <dbReference type="Rhea" id="RHEA:13065"/>
        <dbReference type="ChEBI" id="CHEBI:15377"/>
        <dbReference type="ChEBI" id="CHEBI:15378"/>
        <dbReference type="ChEBI" id="CHEBI:30616"/>
        <dbReference type="ChEBI" id="CHEBI:43474"/>
        <dbReference type="ChEBI" id="CHEBI:456216"/>
        <dbReference type="EC" id="5.6.2.4"/>
    </reaction>
</comment>
<dbReference type="PANTHER" id="PTHR42957">
    <property type="entry name" value="HELICASE MJ1565-RELATED"/>
    <property type="match status" value="1"/>
</dbReference>
<dbReference type="SUPFAM" id="SSF52540">
    <property type="entry name" value="P-loop containing nucleoside triphosphate hydrolases"/>
    <property type="match status" value="1"/>
</dbReference>
<evidence type="ECO:0000313" key="14">
    <source>
        <dbReference type="EMBL" id="AMM54054.1"/>
    </source>
</evidence>
<sequence>MISEGDRIGIVKGEASFTTYEFSVDPKADISFGEFVVTKNRVGEWVLGTVRNIKNVNWLLSSAKSNFNSLLLDVEDYGESIHENEEVVATVRILGKVNGGELAPNRVPVKNGESVYKASDDILKQLYEPNGASIEVGTLLLRENVPIKLDVNELVSRHFAVLAVTGAGKSNAVAVMIKGLVEDIGGTVVVLDPHGDYVNLKLPETGNSLVNIIEGKIKVDELDSEELADLLEVRSTASIQREFLARAWETIQHENKELGGALLLEELEKTLREWITKRMIKYWDEKKQRYVTEELKSDRIETIRGIIFRIRRFLRNYGAFVTSENLVAAIRPGMVNVIDLGPLDELQMKVIVGKFLQEVFEARVEYEKARKNYMRTGDREYERIMDEIRQKYPALAYPILIIVEEAHIFAPQGEENDAARIMGRIAREGRKFGVGLGVVSQRPSKLNEDILSQMNTKIILRIVNPRDQEYVLRASEQLSKDLMDDIAGLGKGEAVIVGQAIKVPALVKIYNFKELEGKAGRGEYGGEDIGVVDRWAEMKSEGIDYTVDF</sequence>
<comment type="similarity">
    <text evidence="1">Belongs to the HerA family.</text>
</comment>
<dbReference type="PATRIC" id="fig|1609559.3.peg.1233"/>
<dbReference type="InterPro" id="IPR053659">
    <property type="entry name" value="DSB_Repair_Helicase_HerA"/>
</dbReference>
<dbReference type="Gene3D" id="3.40.50.300">
    <property type="entry name" value="P-loop containing nucleotide triphosphate hydrolases"/>
    <property type="match status" value="2"/>
</dbReference>
<feature type="domain" description="Helicase HerA central" evidence="11">
    <location>
        <begin position="134"/>
        <end position="359"/>
    </location>
</feature>
<evidence type="ECO:0000313" key="15">
    <source>
        <dbReference type="Proteomes" id="UP000070587"/>
    </source>
</evidence>
<evidence type="ECO:0000256" key="8">
    <source>
        <dbReference type="ARBA" id="ARBA00034617"/>
    </source>
</evidence>
<evidence type="ECO:0000259" key="13">
    <source>
        <dbReference type="Pfam" id="PF09378"/>
    </source>
</evidence>
<dbReference type="STRING" id="1609559.TQ32_05885"/>
<dbReference type="RefSeq" id="WP_068322206.1">
    <property type="nucleotide sequence ID" value="NZ_CP010835.1"/>
</dbReference>
<dbReference type="GO" id="GO:0005524">
    <property type="term" value="F:ATP binding"/>
    <property type="evidence" value="ECO:0007669"/>
    <property type="project" value="UniProtKB-KW"/>
</dbReference>
<name>A0A127B9S3_9EURY</name>
<dbReference type="InterPro" id="IPR018538">
    <property type="entry name" value="HerA_barrel_dom"/>
</dbReference>
<dbReference type="GO" id="GO:0003677">
    <property type="term" value="F:DNA binding"/>
    <property type="evidence" value="ECO:0007669"/>
    <property type="project" value="UniProtKB-KW"/>
</dbReference>
<comment type="catalytic activity">
    <reaction evidence="8">
        <text>Couples ATP hydrolysis with the unwinding of duplex DNA by translocating in the 3'-5' direction.</text>
        <dbReference type="EC" id="5.6.2.4"/>
    </reaction>
</comment>
<evidence type="ECO:0000259" key="12">
    <source>
        <dbReference type="Pfam" id="PF05872"/>
    </source>
</evidence>
<evidence type="ECO:0000256" key="2">
    <source>
        <dbReference type="ARBA" id="ARBA00022741"/>
    </source>
</evidence>
<dbReference type="EMBL" id="CP010835">
    <property type="protein sequence ID" value="AMM54054.1"/>
    <property type="molecule type" value="Genomic_DNA"/>
</dbReference>
<dbReference type="GO" id="GO:0043138">
    <property type="term" value="F:3'-5' DNA helicase activity"/>
    <property type="evidence" value="ECO:0007669"/>
    <property type="project" value="UniProtKB-EC"/>
</dbReference>
<dbReference type="AlphaFoldDB" id="A0A127B9S3"/>
<dbReference type="GO" id="GO:0016787">
    <property type="term" value="F:hydrolase activity"/>
    <property type="evidence" value="ECO:0007669"/>
    <property type="project" value="UniProtKB-KW"/>
</dbReference>
<evidence type="ECO:0000256" key="7">
    <source>
        <dbReference type="ARBA" id="ARBA00023235"/>
    </source>
</evidence>
<keyword evidence="4 14" id="KW-0347">Helicase</keyword>
<dbReference type="InterPro" id="IPR002789">
    <property type="entry name" value="HerA_central"/>
</dbReference>
<dbReference type="GO" id="GO:0043139">
    <property type="term" value="F:5'-3' DNA helicase activity"/>
    <property type="evidence" value="ECO:0007669"/>
    <property type="project" value="UniProtKB-EC"/>
</dbReference>
<dbReference type="GeneID" id="28491345"/>